<gene>
    <name evidence="2" type="ORF">CO726_25010</name>
</gene>
<evidence type="ECO:0000256" key="1">
    <source>
        <dbReference type="SAM" id="SignalP"/>
    </source>
</evidence>
<evidence type="ECO:0000313" key="2">
    <source>
        <dbReference type="EMBL" id="PIE92711.1"/>
    </source>
</evidence>
<protein>
    <submittedName>
        <fullName evidence="2">Uncharacterized protein</fullName>
    </submittedName>
</protein>
<comment type="caution">
    <text evidence="2">The sequence shown here is derived from an EMBL/GenBank/DDBJ whole genome shotgun (WGS) entry which is preliminary data.</text>
</comment>
<evidence type="ECO:0000313" key="3">
    <source>
        <dbReference type="Proteomes" id="UP000228484"/>
    </source>
</evidence>
<feature type="signal peptide" evidence="1">
    <location>
        <begin position="1"/>
        <end position="28"/>
    </location>
</feature>
<keyword evidence="1" id="KW-0732">Signal</keyword>
<dbReference type="AlphaFoldDB" id="A0A2G6Q7G8"/>
<name>A0A2G6Q7G8_9BACI</name>
<proteinExistence type="predicted"/>
<accession>A0A2G6Q7G8</accession>
<dbReference type="Proteomes" id="UP000228484">
    <property type="component" value="Unassembled WGS sequence"/>
</dbReference>
<organism evidence="2 3">
    <name type="scientific">Bacillus fungorum</name>
    <dbReference type="NCBI Taxonomy" id="2039284"/>
    <lineage>
        <taxon>Bacteria</taxon>
        <taxon>Bacillati</taxon>
        <taxon>Bacillota</taxon>
        <taxon>Bacilli</taxon>
        <taxon>Bacillales</taxon>
        <taxon>Bacillaceae</taxon>
        <taxon>Bacillus</taxon>
    </lineage>
</organism>
<reference evidence="2 3" key="1">
    <citation type="submission" date="2017-09" db="EMBL/GenBank/DDBJ databases">
        <title>Biocontrol bacteria screening and application from spent mushroom substrate.</title>
        <authorList>
            <person name="Sun X."/>
        </authorList>
    </citation>
    <scope>NUCLEOTIDE SEQUENCE [LARGE SCALE GENOMIC DNA]</scope>
    <source>
        <strain evidence="2 3">100374</strain>
    </source>
</reference>
<keyword evidence="3" id="KW-1185">Reference proteome</keyword>
<dbReference type="EMBL" id="NWUW01000027">
    <property type="protein sequence ID" value="PIE92711.1"/>
    <property type="molecule type" value="Genomic_DNA"/>
</dbReference>
<sequence>MKFKKAIVGTLSVSLLSASLLSTTSAFAAEEKAADVKTHATTSLPVVNVHAENNTINQQEIDKAVASILNEVGQTAPQVQVNEDSMQELGVVSIGTKLIKKFGGGYVKSTLPKKIYGKFPAELTAKVSEAQWVGIWNTYILMGPLDEVHDVVTDALDPYVWHWVASTCGYIAQGVVYALI</sequence>
<dbReference type="RefSeq" id="WP_099686057.1">
    <property type="nucleotide sequence ID" value="NZ_NWUW01000027.1"/>
</dbReference>
<feature type="chain" id="PRO_5016262740" evidence="1">
    <location>
        <begin position="29"/>
        <end position="180"/>
    </location>
</feature>